<feature type="region of interest" description="Disordered" evidence="1">
    <location>
        <begin position="152"/>
        <end position="174"/>
    </location>
</feature>
<organism evidence="2">
    <name type="scientific">Pararge aegeria</name>
    <name type="common">speckled wood butterfly</name>
    <dbReference type="NCBI Taxonomy" id="116150"/>
    <lineage>
        <taxon>Eukaryota</taxon>
        <taxon>Metazoa</taxon>
        <taxon>Ecdysozoa</taxon>
        <taxon>Arthropoda</taxon>
        <taxon>Hexapoda</taxon>
        <taxon>Insecta</taxon>
        <taxon>Pterygota</taxon>
        <taxon>Neoptera</taxon>
        <taxon>Endopterygota</taxon>
        <taxon>Lepidoptera</taxon>
        <taxon>Glossata</taxon>
        <taxon>Ditrysia</taxon>
        <taxon>Papilionoidea</taxon>
        <taxon>Nymphalidae</taxon>
        <taxon>Satyrinae</taxon>
        <taxon>Satyrini</taxon>
        <taxon>Parargina</taxon>
        <taxon>Pararge</taxon>
    </lineage>
</organism>
<feature type="region of interest" description="Disordered" evidence="1">
    <location>
        <begin position="101"/>
        <end position="139"/>
    </location>
</feature>
<protein>
    <submittedName>
        <fullName evidence="2">Uncharacterized protein</fullName>
    </submittedName>
</protein>
<reference evidence="2" key="1">
    <citation type="journal article" date="2013" name="BMC Genomics">
        <title>Unscrambling butterfly oogenesis.</title>
        <authorList>
            <person name="Carter J.M."/>
            <person name="Baker S.C."/>
            <person name="Pink R."/>
            <person name="Carter D.R."/>
            <person name="Collins A."/>
            <person name="Tomlin J."/>
            <person name="Gibbs M."/>
            <person name="Breuker C.J."/>
        </authorList>
    </citation>
    <scope>NUCLEOTIDE SEQUENCE</scope>
    <source>
        <tissue evidence="2">Ovary</tissue>
    </source>
</reference>
<reference evidence="2" key="2">
    <citation type="submission" date="2013-05" db="EMBL/GenBank/DDBJ databases">
        <authorList>
            <person name="Carter J.-M."/>
            <person name="Baker S.C."/>
            <person name="Pink R."/>
            <person name="Carter D.R.F."/>
            <person name="Collins A."/>
            <person name="Tomlin J."/>
            <person name="Gibbs M."/>
            <person name="Breuker C.J."/>
        </authorList>
    </citation>
    <scope>NUCLEOTIDE SEQUENCE</scope>
    <source>
        <tissue evidence="2">Ovary</tissue>
    </source>
</reference>
<accession>S4PWL9</accession>
<proteinExistence type="predicted"/>
<sequence length="197" mass="20811">MSQLLSNTNSPSSNGRSQEGGDMYMDRIAGMKRKFEESKASPNNTKRATPENQQVSSSAASASTATSIATSSINSAATSSGMSQLCQKNQILVSLLARQQTTPPTPLPLPNPIMRYPTRARPPQPQPQLPQSHPHHQLQQLRSFHHALANISNRGSNVNGGAGPVSSASSVECTPMQTSQAGLGAQSHLQMVLQGGS</sequence>
<evidence type="ECO:0000256" key="1">
    <source>
        <dbReference type="SAM" id="MobiDB-lite"/>
    </source>
</evidence>
<feature type="compositionally biased region" description="Low complexity" evidence="1">
    <location>
        <begin position="129"/>
        <end position="139"/>
    </location>
</feature>
<feature type="compositionally biased region" description="Polar residues" evidence="1">
    <location>
        <begin position="40"/>
        <end position="55"/>
    </location>
</feature>
<dbReference type="EMBL" id="GAIX01006558">
    <property type="protein sequence ID" value="JAA86002.1"/>
    <property type="molecule type" value="Transcribed_RNA"/>
</dbReference>
<evidence type="ECO:0000313" key="2">
    <source>
        <dbReference type="EMBL" id="JAA86002.1"/>
    </source>
</evidence>
<name>S4PWL9_9NEOP</name>
<feature type="non-terminal residue" evidence="2">
    <location>
        <position position="197"/>
    </location>
</feature>
<feature type="compositionally biased region" description="Polar residues" evidence="1">
    <location>
        <begin position="1"/>
        <end position="17"/>
    </location>
</feature>
<dbReference type="AlphaFoldDB" id="S4PWL9"/>
<feature type="region of interest" description="Disordered" evidence="1">
    <location>
        <begin position="1"/>
        <end position="60"/>
    </location>
</feature>